<gene>
    <name evidence="4" type="ORF">J8C05_02570</name>
</gene>
<dbReference type="InterPro" id="IPR008978">
    <property type="entry name" value="HSP20-like_chaperone"/>
</dbReference>
<proteinExistence type="inferred from homology"/>
<dbReference type="InterPro" id="IPR031107">
    <property type="entry name" value="Small_HSP"/>
</dbReference>
<dbReference type="Gene3D" id="2.60.40.790">
    <property type="match status" value="1"/>
</dbReference>
<protein>
    <submittedName>
        <fullName evidence="4">Hsp20/alpha crystallin family protein</fullName>
    </submittedName>
</protein>
<name>A0ABX8B5I6_9BACT</name>
<evidence type="ECO:0000256" key="2">
    <source>
        <dbReference type="RuleBase" id="RU003616"/>
    </source>
</evidence>
<dbReference type="Pfam" id="PF00011">
    <property type="entry name" value="HSP20"/>
    <property type="match status" value="1"/>
</dbReference>
<dbReference type="CDD" id="cd06464">
    <property type="entry name" value="ACD_sHsps-like"/>
    <property type="match status" value="1"/>
</dbReference>
<dbReference type="RefSeq" id="WP_058866674.1">
    <property type="nucleotide sequence ID" value="NZ_CP072642.1"/>
</dbReference>
<dbReference type="SUPFAM" id="SSF49764">
    <property type="entry name" value="HSP20-like chaperones"/>
    <property type="match status" value="1"/>
</dbReference>
<dbReference type="EMBL" id="CP072642">
    <property type="protein sequence ID" value="QUV94351.1"/>
    <property type="molecule type" value="Genomic_DNA"/>
</dbReference>
<dbReference type="InterPro" id="IPR002068">
    <property type="entry name" value="A-crystallin/Hsp20_dom"/>
</dbReference>
<evidence type="ECO:0000313" key="4">
    <source>
        <dbReference type="EMBL" id="QUV94351.1"/>
    </source>
</evidence>
<evidence type="ECO:0000256" key="1">
    <source>
        <dbReference type="PROSITE-ProRule" id="PRU00285"/>
    </source>
</evidence>
<dbReference type="PROSITE" id="PS01031">
    <property type="entry name" value="SHSP"/>
    <property type="match status" value="1"/>
</dbReference>
<reference evidence="4 5" key="1">
    <citation type="submission" date="2021-03" db="EMBL/GenBank/DDBJ databases">
        <title>Genomic and phenotypic characterization of Chloracidobacterium isolates provides evidence for multiple species.</title>
        <authorList>
            <person name="Saini M.K."/>
            <person name="Costas A.M.G."/>
            <person name="Tank M."/>
            <person name="Bryant D.A."/>
        </authorList>
    </citation>
    <scope>NUCLEOTIDE SEQUENCE [LARGE SCALE GENOMIC DNA]</scope>
    <source>
        <strain evidence="4 5">N</strain>
    </source>
</reference>
<keyword evidence="5" id="KW-1185">Reference proteome</keyword>
<accession>A0ABX8B5I6</accession>
<evidence type="ECO:0000313" key="5">
    <source>
        <dbReference type="Proteomes" id="UP000677668"/>
    </source>
</evidence>
<organism evidence="4 5">
    <name type="scientific">Chloracidobacterium sp. N</name>
    <dbReference type="NCBI Taxonomy" id="2821540"/>
    <lineage>
        <taxon>Bacteria</taxon>
        <taxon>Pseudomonadati</taxon>
        <taxon>Acidobacteriota</taxon>
        <taxon>Terriglobia</taxon>
        <taxon>Terriglobales</taxon>
        <taxon>Acidobacteriaceae</taxon>
        <taxon>Chloracidobacterium</taxon>
        <taxon>Chloracidobacterium aggregatum</taxon>
    </lineage>
</organism>
<evidence type="ECO:0000259" key="3">
    <source>
        <dbReference type="PROSITE" id="PS01031"/>
    </source>
</evidence>
<comment type="similarity">
    <text evidence="1 2">Belongs to the small heat shock protein (HSP20) family.</text>
</comment>
<sequence>MTLQRLDPFRDIVNLRNQMDALFSEMGLLPRAAGQAEAAATWSPAVDIYETDKEIVLKAELPDIKQEDIRVSVDNNRLSITGERKFESEVKRENYHRIERSYGTFARTFTLPPTVDQDNIRAEYKQGVLTVSLPKREVAQGKNIAIQVN</sequence>
<dbReference type="PANTHER" id="PTHR11527">
    <property type="entry name" value="HEAT-SHOCK PROTEIN 20 FAMILY MEMBER"/>
    <property type="match status" value="1"/>
</dbReference>
<feature type="domain" description="SHSP" evidence="3">
    <location>
        <begin position="37"/>
        <end position="149"/>
    </location>
</feature>
<dbReference type="Proteomes" id="UP000677668">
    <property type="component" value="Chromosome 1"/>
</dbReference>